<evidence type="ECO:0000256" key="8">
    <source>
        <dbReference type="ARBA" id="ARBA00025100"/>
    </source>
</evidence>
<evidence type="ECO:0000256" key="3">
    <source>
        <dbReference type="ARBA" id="ARBA00022692"/>
    </source>
</evidence>
<dbReference type="GO" id="GO:0080162">
    <property type="term" value="P:endoplasmic reticulum to cytosol auxin transport"/>
    <property type="evidence" value="ECO:0007669"/>
    <property type="project" value="InterPro"/>
</dbReference>
<feature type="transmembrane region" description="Helical" evidence="10">
    <location>
        <begin position="623"/>
        <end position="645"/>
    </location>
</feature>
<feature type="transmembrane region" description="Helical" evidence="10">
    <location>
        <begin position="345"/>
        <end position="366"/>
    </location>
</feature>
<comment type="similarity">
    <text evidence="9">Belongs to the auxin efflux carrier (TC 2.A.69.2) family.</text>
</comment>
<evidence type="ECO:0000256" key="9">
    <source>
        <dbReference type="ARBA" id="ARBA00025752"/>
    </source>
</evidence>
<keyword evidence="2" id="KW-0813">Transport</keyword>
<feature type="transmembrane region" description="Helical" evidence="10">
    <location>
        <begin position="12"/>
        <end position="34"/>
    </location>
</feature>
<evidence type="ECO:0000256" key="7">
    <source>
        <dbReference type="ARBA" id="ARBA00023294"/>
    </source>
</evidence>
<proteinExistence type="inferred from homology"/>
<feature type="transmembrane region" description="Helical" evidence="10">
    <location>
        <begin position="402"/>
        <end position="419"/>
    </location>
</feature>
<evidence type="ECO:0000256" key="10">
    <source>
        <dbReference type="SAM" id="Phobius"/>
    </source>
</evidence>
<accession>A0A803LNN2</accession>
<dbReference type="GO" id="GO:0009734">
    <property type="term" value="P:auxin-activated signaling pathway"/>
    <property type="evidence" value="ECO:0007669"/>
    <property type="project" value="UniProtKB-KW"/>
</dbReference>
<feature type="transmembrane region" description="Helical" evidence="10">
    <location>
        <begin position="70"/>
        <end position="94"/>
    </location>
</feature>
<feature type="transmembrane region" description="Helical" evidence="10">
    <location>
        <begin position="46"/>
        <end position="64"/>
    </location>
</feature>
<feature type="transmembrane region" description="Helical" evidence="10">
    <location>
        <begin position="311"/>
        <end position="333"/>
    </location>
</feature>
<evidence type="ECO:0000256" key="4">
    <source>
        <dbReference type="ARBA" id="ARBA00022824"/>
    </source>
</evidence>
<feature type="transmembrane region" description="Helical" evidence="10">
    <location>
        <begin position="469"/>
        <end position="491"/>
    </location>
</feature>
<keyword evidence="5 10" id="KW-1133">Transmembrane helix</keyword>
<feature type="transmembrane region" description="Helical" evidence="10">
    <location>
        <begin position="690"/>
        <end position="715"/>
    </location>
</feature>
<evidence type="ECO:0000256" key="5">
    <source>
        <dbReference type="ARBA" id="ARBA00022989"/>
    </source>
</evidence>
<sequence length="784" mass="85580">MGFLSLFEVASMPILQVLIISGLGAFLATGYCNLLNADARRSLNKIVYVVFTPALMFANLAKTVTLQDIISWWFMPVNVGLTFLIGGILGWITVKILKPGLHLEGLVIASCSAANLGNLVLIVLPAICNEDGSPFGDDHAACSSIGLSYASFSMALGGFYIWTYTFHLVKSSSIKFKALRAAEEEAARDPNDDLEADVKARLLNGESEGYDAESHPVSPKKESEPLWRKIIEFLHLILEELMAPPSVGAIIGLIFGATTWLRGLVIGDGAPLRVIQDSLKLLGDGTIPSITLILGGNLIQGLRSSKVKPTVIIGILFVKYLLLPVIGIGVVKAADTFGFLPPDPLYRFVLMLQFTLPPAMSIGTMAQLYDVGQEECSVIFLWTYLFAALALTLWWFMPVNVGLTFLVGGILGWIAVKILKPGLHLEGLVIASRSAANLGTLVLVVLPAICHEDGSPFGDDHAACSSVGLSYASFSMPLGGFFIWTYTFHLVKSSSIKFKAIIAAKEEAAWDPNKDIEADVKTHLLNGKNEGYDAQNHHASPKKESELHLQKIVEFLHQILKEIMAPPTIGSGACYRRWRSTSSDSRLSQIAWGWNNTLYHPCTVVLGGNLIQGLRSSKVKPTVIMGILFVKYLLLPVIGTGVVKAADCFGFLPPDPLYSFVLMLQFTLPQAMSIGTMAQLFDVGQEECSVIYLWTSLFAALALTFWSTVLCGSYLEQRIIRTSIITQKYTFVLKKKLVTDGPCSQVISNWNFQSDKEFEMVQICNSISWLIVGITFSSTSNASL</sequence>
<keyword evidence="12" id="KW-1185">Reference proteome</keyword>
<feature type="transmembrane region" description="Helical" evidence="10">
    <location>
        <begin position="431"/>
        <end position="449"/>
    </location>
</feature>
<dbReference type="Gramene" id="AUR62016561-RA">
    <property type="protein sequence ID" value="AUR62016561-RA:cds"/>
    <property type="gene ID" value="AUR62016561"/>
</dbReference>
<dbReference type="PANTHER" id="PTHR31651">
    <property type="match status" value="1"/>
</dbReference>
<dbReference type="EnsemblPlants" id="AUR62016561-RA">
    <property type="protein sequence ID" value="AUR62016561-RA:cds"/>
    <property type="gene ID" value="AUR62016561"/>
</dbReference>
<keyword evidence="3 10" id="KW-0812">Transmembrane</keyword>
<feature type="transmembrane region" description="Helical" evidence="10">
    <location>
        <begin position="241"/>
        <end position="261"/>
    </location>
</feature>
<name>A0A803LNN2_CHEQI</name>
<evidence type="ECO:0000313" key="12">
    <source>
        <dbReference type="Proteomes" id="UP000596660"/>
    </source>
</evidence>
<feature type="transmembrane region" description="Helical" evidence="10">
    <location>
        <begin position="106"/>
        <end position="127"/>
    </location>
</feature>
<evidence type="ECO:0000256" key="6">
    <source>
        <dbReference type="ARBA" id="ARBA00023136"/>
    </source>
</evidence>
<dbReference type="Pfam" id="PF03547">
    <property type="entry name" value="Mem_trans"/>
    <property type="match status" value="2"/>
</dbReference>
<dbReference type="AlphaFoldDB" id="A0A803LNN2"/>
<dbReference type="PANTHER" id="PTHR31651:SF3">
    <property type="entry name" value="PROTEIN PIN-LIKES 7"/>
    <property type="match status" value="1"/>
</dbReference>
<protein>
    <submittedName>
        <fullName evidence="11">Uncharacterized protein</fullName>
    </submittedName>
</protein>
<feature type="transmembrane region" description="Helical" evidence="10">
    <location>
        <begin position="378"/>
        <end position="396"/>
    </location>
</feature>
<reference evidence="11" key="1">
    <citation type="journal article" date="2017" name="Nature">
        <title>The genome of Chenopodium quinoa.</title>
        <authorList>
            <person name="Jarvis D.E."/>
            <person name="Ho Y.S."/>
            <person name="Lightfoot D.J."/>
            <person name="Schmoeckel S.M."/>
            <person name="Li B."/>
            <person name="Borm T.J.A."/>
            <person name="Ohyanagi H."/>
            <person name="Mineta K."/>
            <person name="Michell C.T."/>
            <person name="Saber N."/>
            <person name="Kharbatia N.M."/>
            <person name="Rupper R.R."/>
            <person name="Sharp A.R."/>
            <person name="Dally N."/>
            <person name="Boughton B.A."/>
            <person name="Woo Y.H."/>
            <person name="Gao G."/>
            <person name="Schijlen E.G.W.M."/>
            <person name="Guo X."/>
            <person name="Momin A.A."/>
            <person name="Negrao S."/>
            <person name="Al-Babili S."/>
            <person name="Gehring C."/>
            <person name="Roessner U."/>
            <person name="Jung C."/>
            <person name="Murphy K."/>
            <person name="Arold S.T."/>
            <person name="Gojobori T."/>
            <person name="van der Linden C.G."/>
            <person name="van Loo E.N."/>
            <person name="Jellen E.N."/>
            <person name="Maughan P.J."/>
            <person name="Tester M."/>
        </authorList>
    </citation>
    <scope>NUCLEOTIDE SEQUENCE [LARGE SCALE GENOMIC DNA]</scope>
    <source>
        <strain evidence="11">cv. PI 614886</strain>
    </source>
</reference>
<dbReference type="InterPro" id="IPR004776">
    <property type="entry name" value="Mem_transp_PIN-like"/>
</dbReference>
<dbReference type="Proteomes" id="UP000596660">
    <property type="component" value="Unplaced"/>
</dbReference>
<reference evidence="11" key="2">
    <citation type="submission" date="2021-03" db="UniProtKB">
        <authorList>
            <consortium name="EnsemblPlants"/>
        </authorList>
    </citation>
    <scope>IDENTIFICATION</scope>
</reference>
<feature type="transmembrane region" description="Helical" evidence="10">
    <location>
        <begin position="147"/>
        <end position="169"/>
    </location>
</feature>
<evidence type="ECO:0000256" key="1">
    <source>
        <dbReference type="ARBA" id="ARBA00004477"/>
    </source>
</evidence>
<feature type="transmembrane region" description="Helical" evidence="10">
    <location>
        <begin position="281"/>
        <end position="299"/>
    </location>
</feature>
<keyword evidence="7" id="KW-0927">Auxin signaling pathway</keyword>
<comment type="function">
    <text evidence="8">Involved in cellular auxin homeostasis by regulating auxin metabolism. Regulates intracellular auxin accumulation at the endoplasmic reticulum and thus auxin availability for nuclear auxin signaling.</text>
</comment>
<evidence type="ECO:0000313" key="11">
    <source>
        <dbReference type="EnsemblPlants" id="AUR62016561-RA:cds"/>
    </source>
</evidence>
<dbReference type="InterPro" id="IPR045033">
    <property type="entry name" value="PILS1/3/4/5/7"/>
</dbReference>
<organism evidence="11 12">
    <name type="scientific">Chenopodium quinoa</name>
    <name type="common">Quinoa</name>
    <dbReference type="NCBI Taxonomy" id="63459"/>
    <lineage>
        <taxon>Eukaryota</taxon>
        <taxon>Viridiplantae</taxon>
        <taxon>Streptophyta</taxon>
        <taxon>Embryophyta</taxon>
        <taxon>Tracheophyta</taxon>
        <taxon>Spermatophyta</taxon>
        <taxon>Magnoliopsida</taxon>
        <taxon>eudicotyledons</taxon>
        <taxon>Gunneridae</taxon>
        <taxon>Pentapetalae</taxon>
        <taxon>Caryophyllales</taxon>
        <taxon>Chenopodiaceae</taxon>
        <taxon>Chenopodioideae</taxon>
        <taxon>Atripliceae</taxon>
        <taxon>Chenopodium</taxon>
    </lineage>
</organism>
<keyword evidence="6 10" id="KW-0472">Membrane</keyword>
<dbReference type="GO" id="GO:0005789">
    <property type="term" value="C:endoplasmic reticulum membrane"/>
    <property type="evidence" value="ECO:0007669"/>
    <property type="project" value="UniProtKB-SubCell"/>
</dbReference>
<dbReference type="OMA" id="CLNEPRM"/>
<evidence type="ECO:0000256" key="2">
    <source>
        <dbReference type="ARBA" id="ARBA00022448"/>
    </source>
</evidence>
<keyword evidence="4" id="KW-0256">Endoplasmic reticulum</keyword>
<comment type="subcellular location">
    <subcellularLocation>
        <location evidence="1">Endoplasmic reticulum membrane</location>
        <topology evidence="1">Multi-pass membrane protein</topology>
    </subcellularLocation>
</comment>